<dbReference type="EMBL" id="KT454925">
    <property type="protein sequence ID" value="AMD39534.1"/>
    <property type="molecule type" value="Genomic_DNA"/>
</dbReference>
<accession>A0A125RL98</accession>
<proteinExistence type="predicted"/>
<gene>
    <name evidence="1" type="primary">C2</name>
</gene>
<dbReference type="Proteomes" id="UP000117069">
    <property type="component" value="Segment"/>
</dbReference>
<evidence type="ECO:0000313" key="2">
    <source>
        <dbReference type="Proteomes" id="UP000117069"/>
    </source>
</evidence>
<organism evidence="1 2">
    <name type="scientific">Gull circovirus</name>
    <dbReference type="NCBI Taxonomy" id="400121"/>
    <lineage>
        <taxon>Viruses</taxon>
        <taxon>Monodnaviria</taxon>
        <taxon>Shotokuvirae</taxon>
        <taxon>Cressdnaviricota</taxon>
        <taxon>Arfiviricetes</taxon>
        <taxon>Cirlivirales</taxon>
        <taxon>Circoviridae</taxon>
        <taxon>Circovirus</taxon>
        <taxon>Circovirus gull</taxon>
    </lineage>
</organism>
<name>A0A125RL98_9CIRC</name>
<reference evidence="1 2" key="1">
    <citation type="submission" date="2015-08" db="EMBL/GenBank/DDBJ databases">
        <title>Circovirus-associated die-off in lesser black-backed gulls (Larus fuscus) in The Netherlands.</title>
        <authorList>
            <person name="Thomas R.E."/>
            <person name="Ijzer J."/>
            <person name="Van Asten A.J.A.M."/>
            <person name="Kik M.J.L."/>
        </authorList>
    </citation>
    <scope>NUCLEOTIDE SEQUENCE [LARGE SCALE GENOMIC DNA]</scope>
    <source>
        <strain evidence="1">22</strain>
    </source>
</reference>
<protein>
    <submittedName>
        <fullName evidence="1">Uncharacterized protein</fullName>
    </submittedName>
</protein>
<evidence type="ECO:0000313" key="1">
    <source>
        <dbReference type="EMBL" id="AMD39534.1"/>
    </source>
</evidence>
<sequence>MLLDLFNKGCISNSKQVVSSLRATRVGRRQSRAPLALRSLRELRDSGARDENDCHPMGGVFISRLIIDWVREHVSGHVLEFTSLIKLVHIDPSVEGTLLNFTFPPPIHMAIAGKHNLLAGEFHVGTFHRYTMRVPVTQT</sequence>